<evidence type="ECO:0000313" key="1">
    <source>
        <dbReference type="EMBL" id="KAJ1672736.1"/>
    </source>
</evidence>
<dbReference type="Proteomes" id="UP001145114">
    <property type="component" value="Unassembled WGS sequence"/>
</dbReference>
<dbReference type="EMBL" id="JAMZIH010007913">
    <property type="protein sequence ID" value="KAJ1672736.1"/>
    <property type="molecule type" value="Genomic_DNA"/>
</dbReference>
<evidence type="ECO:0000313" key="2">
    <source>
        <dbReference type="Proteomes" id="UP001145114"/>
    </source>
</evidence>
<organism evidence="1 2">
    <name type="scientific">Spiromyces aspiralis</name>
    <dbReference type="NCBI Taxonomy" id="68401"/>
    <lineage>
        <taxon>Eukaryota</taxon>
        <taxon>Fungi</taxon>
        <taxon>Fungi incertae sedis</taxon>
        <taxon>Zoopagomycota</taxon>
        <taxon>Kickxellomycotina</taxon>
        <taxon>Kickxellomycetes</taxon>
        <taxon>Kickxellales</taxon>
        <taxon>Kickxellaceae</taxon>
        <taxon>Spiromyces</taxon>
    </lineage>
</organism>
<gene>
    <name evidence="1" type="ORF">EV182_006598</name>
</gene>
<accession>A0ACC1HAR8</accession>
<reference evidence="1" key="1">
    <citation type="submission" date="2022-06" db="EMBL/GenBank/DDBJ databases">
        <title>Phylogenomic reconstructions and comparative analyses of Kickxellomycotina fungi.</title>
        <authorList>
            <person name="Reynolds N.K."/>
            <person name="Stajich J.E."/>
            <person name="Barry K."/>
            <person name="Grigoriev I.V."/>
            <person name="Crous P."/>
            <person name="Smith M.E."/>
        </authorList>
    </citation>
    <scope>NUCLEOTIDE SEQUENCE</scope>
    <source>
        <strain evidence="1">RSA 2271</strain>
    </source>
</reference>
<feature type="non-terminal residue" evidence="1">
    <location>
        <position position="1"/>
    </location>
</feature>
<sequence length="83" mass="8954">HSHGGNNDDDDNEIGMGVDTSALVSGGVYGKELDNPDMCNAFAIQLYEMHWLQTHHNADVRAAVADLALFAKQVAKQRSSKGV</sequence>
<keyword evidence="2" id="KW-1185">Reference proteome</keyword>
<comment type="caution">
    <text evidence="1">The sequence shown here is derived from an EMBL/GenBank/DDBJ whole genome shotgun (WGS) entry which is preliminary data.</text>
</comment>
<name>A0ACC1HAR8_9FUNG</name>
<proteinExistence type="predicted"/>
<protein>
    <submittedName>
        <fullName evidence="1">Uncharacterized protein</fullName>
    </submittedName>
</protein>